<gene>
    <name evidence="5" type="ORF">CL52_03255</name>
    <name evidence="6" type="ORF">SAMN05660875_11171</name>
</gene>
<dbReference type="PROSITE" id="PS51257">
    <property type="entry name" value="PROKAR_LIPOPROTEIN"/>
    <property type="match status" value="1"/>
</dbReference>
<dbReference type="GeneID" id="77258931"/>
<organism evidence="5 7">
    <name type="scientific">Stutzerimonas balearica DSM 6083</name>
    <dbReference type="NCBI Taxonomy" id="1123016"/>
    <lineage>
        <taxon>Bacteria</taxon>
        <taxon>Pseudomonadati</taxon>
        <taxon>Pseudomonadota</taxon>
        <taxon>Gammaproteobacteria</taxon>
        <taxon>Pseudomonadales</taxon>
        <taxon>Pseudomonadaceae</taxon>
        <taxon>Stutzerimonas</taxon>
    </lineage>
</organism>
<evidence type="ECO:0000313" key="5">
    <source>
        <dbReference type="EMBL" id="AJE14095.1"/>
    </source>
</evidence>
<dbReference type="EMBL" id="FNHO01000011">
    <property type="protein sequence ID" value="SDM88711.1"/>
    <property type="molecule type" value="Genomic_DNA"/>
</dbReference>
<evidence type="ECO:0000313" key="6">
    <source>
        <dbReference type="EMBL" id="SDM88711.1"/>
    </source>
</evidence>
<keyword evidence="3 4" id="KW-0732">Signal</keyword>
<dbReference type="AlphaFoldDB" id="A0A8D4C1C6"/>
<feature type="signal peptide" evidence="4">
    <location>
        <begin position="1"/>
        <end position="17"/>
    </location>
</feature>
<evidence type="ECO:0000256" key="2">
    <source>
        <dbReference type="ARBA" id="ARBA00010742"/>
    </source>
</evidence>
<keyword evidence="8" id="KW-1185">Reference proteome</keyword>
<dbReference type="GO" id="GO:0042597">
    <property type="term" value="C:periplasmic space"/>
    <property type="evidence" value="ECO:0007669"/>
    <property type="project" value="UniProtKB-SubCell"/>
</dbReference>
<dbReference type="KEGG" id="pbm:CL52_03255"/>
<dbReference type="EMBL" id="CP007511">
    <property type="protein sequence ID" value="AJE14095.1"/>
    <property type="molecule type" value="Genomic_DNA"/>
</dbReference>
<dbReference type="PANTHER" id="PTHR30024">
    <property type="entry name" value="ALIPHATIC SULFONATES-BINDING PROTEIN-RELATED"/>
    <property type="match status" value="1"/>
</dbReference>
<dbReference type="Gene3D" id="3.40.190.10">
    <property type="entry name" value="Periplasmic binding protein-like II"/>
    <property type="match status" value="2"/>
</dbReference>
<reference evidence="5 7" key="3">
    <citation type="journal article" name="Genome Announc.">
        <title>Complete Genome Sequence of Pseudomonas balearica DSM 6083T.</title>
        <authorList>
            <person name="Bennasar-Figueras A."/>
            <person name="Salva-Serra F."/>
            <person name="Jaen-Luchoro D."/>
            <person name="Segui C."/>
            <person name="Aliaga F."/>
            <person name="Busquets A."/>
            <person name="Gomila M."/>
            <person name="Moore E.R."/>
            <person name="Lalucat J."/>
        </authorList>
    </citation>
    <scope>NUCLEOTIDE SEQUENCE [LARGE SCALE GENOMIC DNA]</scope>
    <source>
        <strain evidence="7">DSM 6083</strain>
        <strain evidence="5">DSM6083</strain>
    </source>
</reference>
<evidence type="ECO:0000256" key="4">
    <source>
        <dbReference type="SAM" id="SignalP"/>
    </source>
</evidence>
<feature type="chain" id="PRO_5034741150" evidence="4">
    <location>
        <begin position="18"/>
        <end position="316"/>
    </location>
</feature>
<name>A0A8D4C1C6_9GAMM</name>
<evidence type="ECO:0000313" key="8">
    <source>
        <dbReference type="Proteomes" id="UP000182276"/>
    </source>
</evidence>
<accession>A0A8D4C1C6</accession>
<sequence length="316" mass="34799">MTRAFPLLLLTLLLALAGCEPAPEEVRIGSNRWLGYGPLYLADELGWTGPSRIRLVEYPNTTGVIRGFRNGMLDGAMLTLDELLVLQSQNAEMDLEILLVTNVSAGADVLYARPPIGMLSELKGHRIGVENTALGAFFLSRILDSAGLTIADIEVANLQVHEHLQAFRSGQIDAVVSFASEGPALEKLGARRVFDSRLLPDEIVDVLVVDRRRVNAQERKRLAALWYDALRAWQENPAQTNPRLERRLGLTPEALQVTLGGLVLGDPALNRQWHEQGRLRSGVTRLASYLSGRQLLGKASRPDELFAECQGGRHPC</sequence>
<evidence type="ECO:0000256" key="3">
    <source>
        <dbReference type="ARBA" id="ARBA00022729"/>
    </source>
</evidence>
<dbReference type="SUPFAM" id="SSF53850">
    <property type="entry name" value="Periplasmic binding protein-like II"/>
    <property type="match status" value="1"/>
</dbReference>
<reference evidence="6 8" key="2">
    <citation type="submission" date="2016-10" db="EMBL/GenBank/DDBJ databases">
        <authorList>
            <person name="Varghese N."/>
            <person name="Submissions S."/>
        </authorList>
    </citation>
    <scope>NUCLEOTIDE SEQUENCE [LARGE SCALE GENOMIC DNA]</scope>
    <source>
        <strain evidence="6 8">DSM 6083</strain>
    </source>
</reference>
<dbReference type="Proteomes" id="UP000182276">
    <property type="component" value="Unassembled WGS sequence"/>
</dbReference>
<proteinExistence type="inferred from homology"/>
<evidence type="ECO:0000313" key="7">
    <source>
        <dbReference type="Proteomes" id="UP000031271"/>
    </source>
</evidence>
<reference evidence="7" key="1">
    <citation type="submission" date="2014-03" db="EMBL/GenBank/DDBJ databases">
        <title>Complete genome of Pseudomonas balearica DSM 6083T, a sewage water isolate from an enrichment with 2-methylnaphthalene.</title>
        <authorList>
            <person name="Salva-Serra F."/>
            <person name="Jaen-Luchoro D."/>
            <person name="Busquets A."/>
            <person name="Pena A."/>
            <person name="Gomila M."/>
            <person name="Bosch R."/>
            <person name="Nogales B."/>
            <person name="Garcia-Valdes E."/>
            <person name="Lalucat J."/>
            <person name="Bennasar A."/>
        </authorList>
    </citation>
    <scope>NUCLEOTIDE SEQUENCE [LARGE SCALE GENOMIC DNA]</scope>
    <source>
        <strain evidence="7">DSM 6083</strain>
    </source>
</reference>
<dbReference type="Proteomes" id="UP000031271">
    <property type="component" value="Chromosome"/>
</dbReference>
<dbReference type="Pfam" id="PF13379">
    <property type="entry name" value="NMT1_2"/>
    <property type="match status" value="1"/>
</dbReference>
<dbReference type="PANTHER" id="PTHR30024:SF47">
    <property type="entry name" value="TAURINE-BINDING PERIPLASMIC PROTEIN"/>
    <property type="match status" value="1"/>
</dbReference>
<protein>
    <submittedName>
        <fullName evidence="6">NitT/TauT family transport system substrate-binding protein</fullName>
    </submittedName>
    <submittedName>
        <fullName evidence="5">Nitrate ABC transporter substrate-binding protein</fullName>
    </submittedName>
</protein>
<dbReference type="RefSeq" id="WP_043218464.1">
    <property type="nucleotide sequence ID" value="NZ_CP007511.1"/>
</dbReference>
<comment type="subcellular location">
    <subcellularLocation>
        <location evidence="1">Periplasm</location>
    </subcellularLocation>
</comment>
<comment type="similarity">
    <text evidence="2">Belongs to the bacterial solute-binding protein SsuA/TauA family.</text>
</comment>
<evidence type="ECO:0000256" key="1">
    <source>
        <dbReference type="ARBA" id="ARBA00004418"/>
    </source>
</evidence>